<keyword evidence="2" id="KW-1185">Reference proteome</keyword>
<dbReference type="PROSITE" id="PS51257">
    <property type="entry name" value="PROKAR_LIPOPROTEIN"/>
    <property type="match status" value="1"/>
</dbReference>
<proteinExistence type="predicted"/>
<name>A0A931GYP3_9BACT</name>
<dbReference type="EMBL" id="JADWYR010000002">
    <property type="protein sequence ID" value="MBG9377052.1"/>
    <property type="molecule type" value="Genomic_DNA"/>
</dbReference>
<dbReference type="AlphaFoldDB" id="A0A931GYP3"/>
<sequence length="178" mass="20543">MRNWITILAAVLIFTSCSSIGEYYTDEKDNDVENIQINSDTQIKNIGFAANTIDSNFNGIIFFKLIDTLNYKNYQLKQIYFSLNNLSSSVADKKLLCIDVPQEIKYNEIADISELKKKIQSGLPLEFVYRFNKNQINEKDKIKVSIKLLVNENGIDTTIEKSFEIIKHTRHKSWFVGS</sequence>
<gene>
    <name evidence="1" type="ORF">I5907_12480</name>
</gene>
<organism evidence="1 2">
    <name type="scientific">Panacibacter microcysteis</name>
    <dbReference type="NCBI Taxonomy" id="2793269"/>
    <lineage>
        <taxon>Bacteria</taxon>
        <taxon>Pseudomonadati</taxon>
        <taxon>Bacteroidota</taxon>
        <taxon>Chitinophagia</taxon>
        <taxon>Chitinophagales</taxon>
        <taxon>Chitinophagaceae</taxon>
        <taxon>Panacibacter</taxon>
    </lineage>
</organism>
<dbReference type="RefSeq" id="WP_196991153.1">
    <property type="nucleotide sequence ID" value="NZ_JADWYR010000002.1"/>
</dbReference>
<evidence type="ECO:0000313" key="2">
    <source>
        <dbReference type="Proteomes" id="UP000628448"/>
    </source>
</evidence>
<reference evidence="1" key="1">
    <citation type="submission" date="2020-11" db="EMBL/GenBank/DDBJ databases">
        <title>Bacterial whole genome sequence for Panacibacter sp. DH6.</title>
        <authorList>
            <person name="Le V."/>
            <person name="Ko S."/>
            <person name="Ahn C.-Y."/>
            <person name="Oh H.-M."/>
        </authorList>
    </citation>
    <scope>NUCLEOTIDE SEQUENCE</scope>
    <source>
        <strain evidence="1">DH6</strain>
    </source>
</reference>
<accession>A0A931GYP3</accession>
<comment type="caution">
    <text evidence="1">The sequence shown here is derived from an EMBL/GenBank/DDBJ whole genome shotgun (WGS) entry which is preliminary data.</text>
</comment>
<dbReference type="Proteomes" id="UP000628448">
    <property type="component" value="Unassembled WGS sequence"/>
</dbReference>
<protein>
    <recommendedName>
        <fullName evidence="3">Lipoprotein</fullName>
    </recommendedName>
</protein>
<evidence type="ECO:0008006" key="3">
    <source>
        <dbReference type="Google" id="ProtNLM"/>
    </source>
</evidence>
<evidence type="ECO:0000313" key="1">
    <source>
        <dbReference type="EMBL" id="MBG9377052.1"/>
    </source>
</evidence>